<evidence type="ECO:0000313" key="2">
    <source>
        <dbReference type="Proteomes" id="UP000035642"/>
    </source>
</evidence>
<reference evidence="2" key="1">
    <citation type="submission" date="2012-09" db="EMBL/GenBank/DDBJ databases">
        <authorList>
            <person name="Martin A.A."/>
        </authorList>
    </citation>
    <scope>NUCLEOTIDE SEQUENCE</scope>
</reference>
<dbReference type="STRING" id="6313.A0A0K0DGR4"/>
<dbReference type="WBParaSite" id="ACAC_0001030401-mRNA-1">
    <property type="protein sequence ID" value="ACAC_0001030401-mRNA-1"/>
    <property type="gene ID" value="ACAC_0001030401"/>
</dbReference>
<keyword evidence="1" id="KW-1133">Transmembrane helix</keyword>
<proteinExistence type="predicted"/>
<keyword evidence="2" id="KW-1185">Reference proteome</keyword>
<keyword evidence="1" id="KW-0472">Membrane</keyword>
<organism evidence="2 3">
    <name type="scientific">Angiostrongylus cantonensis</name>
    <name type="common">Rat lungworm</name>
    <dbReference type="NCBI Taxonomy" id="6313"/>
    <lineage>
        <taxon>Eukaryota</taxon>
        <taxon>Metazoa</taxon>
        <taxon>Ecdysozoa</taxon>
        <taxon>Nematoda</taxon>
        <taxon>Chromadorea</taxon>
        <taxon>Rhabditida</taxon>
        <taxon>Rhabditina</taxon>
        <taxon>Rhabditomorpha</taxon>
        <taxon>Strongyloidea</taxon>
        <taxon>Metastrongylidae</taxon>
        <taxon>Angiostrongylus</taxon>
    </lineage>
</organism>
<evidence type="ECO:0000256" key="1">
    <source>
        <dbReference type="SAM" id="Phobius"/>
    </source>
</evidence>
<dbReference type="AlphaFoldDB" id="A0A0K0DGR4"/>
<accession>A0A0K0DGR4</accession>
<protein>
    <submittedName>
        <fullName evidence="3">MFS transporter</fullName>
    </submittedName>
</protein>
<evidence type="ECO:0000313" key="3">
    <source>
        <dbReference type="WBParaSite" id="ACAC_0001030401-mRNA-1"/>
    </source>
</evidence>
<sequence>MGMISDTIRGKDDTPRGHFQSLLTSFYLPDALLVASGLIFAVAAYTFVRDHRIFQHEMGERLEREA</sequence>
<reference evidence="3" key="2">
    <citation type="submission" date="2017-02" db="UniProtKB">
        <authorList>
            <consortium name="WormBaseParasite"/>
        </authorList>
    </citation>
    <scope>IDENTIFICATION</scope>
</reference>
<name>A0A0K0DGR4_ANGCA</name>
<keyword evidence="1" id="KW-0812">Transmembrane</keyword>
<dbReference type="Proteomes" id="UP000035642">
    <property type="component" value="Unassembled WGS sequence"/>
</dbReference>
<feature type="transmembrane region" description="Helical" evidence="1">
    <location>
        <begin position="26"/>
        <end position="48"/>
    </location>
</feature>